<feature type="domain" description="PDZ" evidence="2">
    <location>
        <begin position="341"/>
        <end position="406"/>
    </location>
</feature>
<evidence type="ECO:0000259" key="2">
    <source>
        <dbReference type="PROSITE" id="PS50106"/>
    </source>
</evidence>
<gene>
    <name evidence="3" type="ORF">PCOR1329_LOCUS10157</name>
</gene>
<feature type="region of interest" description="Disordered" evidence="1">
    <location>
        <begin position="447"/>
        <end position="467"/>
    </location>
</feature>
<proteinExistence type="predicted"/>
<evidence type="ECO:0000313" key="4">
    <source>
        <dbReference type="Proteomes" id="UP001189429"/>
    </source>
</evidence>
<name>A0ABN9QDB6_9DINO</name>
<dbReference type="EMBL" id="CAUYUJ010002878">
    <property type="protein sequence ID" value="CAK0802766.1"/>
    <property type="molecule type" value="Genomic_DNA"/>
</dbReference>
<dbReference type="PROSITE" id="PS50106">
    <property type="entry name" value="PDZ"/>
    <property type="match status" value="1"/>
</dbReference>
<feature type="non-terminal residue" evidence="3">
    <location>
        <position position="1"/>
    </location>
</feature>
<sequence>EPGCYVRMPAGCVNHHMNTGEWQLDVWAEQAGLAAVAELLCKHRKDSWDSYCGSKSTEMRFVAPKKEAQAAPVALAANPQAATLAADGPADGRVVYQTTPPPPQQQLVEEAAAPPAQKAPEQLQTSNIAQKFEKYLAKKPVLVKEAVVPAEAAALATEPAGLRVASQKPPQPAEPAPAAPVALAAHLQEAVPVEAAPAKAAGLSTGTPAGGNELAEPGCYVRMPAGCNLHPMNTGEWQLDVWAQQVDEAHCAQRKASWDLYCGIESTEMLYVAAGTEGRLAQAQKAAKDADNATSAQNKTNWLVEAAKREAEARRSSGSRGLVKQSLTAMETGTPASFVAALRVPKSNGGDSIAKILGWQLDVEGDGVPITIGKVRRTGSVAAWNAAHPKQAIRAGDQIVKVNGVPWRQNSLLFADRIAKQFQASQEQTNGASRLLYVTVQRAATEDLDGNSSDQSKDVLAAETSAGSHRVDAEANATVDVGATAARTAGLPEAPGCYVRMPSGCSFHPMNTGEWQLDVWVAKAEELACMQRKA</sequence>
<dbReference type="InterPro" id="IPR001478">
    <property type="entry name" value="PDZ"/>
</dbReference>
<organism evidence="3 4">
    <name type="scientific">Prorocentrum cordatum</name>
    <dbReference type="NCBI Taxonomy" id="2364126"/>
    <lineage>
        <taxon>Eukaryota</taxon>
        <taxon>Sar</taxon>
        <taxon>Alveolata</taxon>
        <taxon>Dinophyceae</taxon>
        <taxon>Prorocentrales</taxon>
        <taxon>Prorocentraceae</taxon>
        <taxon>Prorocentrum</taxon>
    </lineage>
</organism>
<evidence type="ECO:0000313" key="3">
    <source>
        <dbReference type="EMBL" id="CAK0802766.1"/>
    </source>
</evidence>
<reference evidence="3" key="1">
    <citation type="submission" date="2023-10" db="EMBL/GenBank/DDBJ databases">
        <authorList>
            <person name="Chen Y."/>
            <person name="Shah S."/>
            <person name="Dougan E. K."/>
            <person name="Thang M."/>
            <person name="Chan C."/>
        </authorList>
    </citation>
    <scope>NUCLEOTIDE SEQUENCE [LARGE SCALE GENOMIC DNA]</scope>
</reference>
<protein>
    <recommendedName>
        <fullName evidence="2">PDZ domain-containing protein</fullName>
    </recommendedName>
</protein>
<dbReference type="Proteomes" id="UP001189429">
    <property type="component" value="Unassembled WGS sequence"/>
</dbReference>
<keyword evidence="4" id="KW-1185">Reference proteome</keyword>
<accession>A0ABN9QDB6</accession>
<evidence type="ECO:0000256" key="1">
    <source>
        <dbReference type="SAM" id="MobiDB-lite"/>
    </source>
</evidence>
<feature type="non-terminal residue" evidence="3">
    <location>
        <position position="534"/>
    </location>
</feature>
<comment type="caution">
    <text evidence="3">The sequence shown here is derived from an EMBL/GenBank/DDBJ whole genome shotgun (WGS) entry which is preliminary data.</text>
</comment>